<dbReference type="EMBL" id="KB206500">
    <property type="protein sequence ID" value="ELP90319.1"/>
    <property type="molecule type" value="Genomic_DNA"/>
</dbReference>
<dbReference type="KEGG" id="eiv:EIN_505550"/>
<dbReference type="AlphaFoldDB" id="A0A0A1U7J9"/>
<protein>
    <submittedName>
        <fullName evidence="1">Uncharacterized protein</fullName>
    </submittedName>
</protein>
<dbReference type="SUPFAM" id="SSF48371">
    <property type="entry name" value="ARM repeat"/>
    <property type="match status" value="1"/>
</dbReference>
<reference evidence="1 2" key="1">
    <citation type="submission" date="2012-10" db="EMBL/GenBank/DDBJ databases">
        <authorList>
            <person name="Zafar N."/>
            <person name="Inman J."/>
            <person name="Hall N."/>
            <person name="Lorenzi H."/>
            <person name="Caler E."/>
        </authorList>
    </citation>
    <scope>NUCLEOTIDE SEQUENCE [LARGE SCALE GENOMIC DNA]</scope>
    <source>
        <strain evidence="1 2">IP1</strain>
    </source>
</reference>
<gene>
    <name evidence="1" type="ORF">EIN_505550</name>
</gene>
<proteinExistence type="predicted"/>
<evidence type="ECO:0000313" key="2">
    <source>
        <dbReference type="Proteomes" id="UP000014680"/>
    </source>
</evidence>
<dbReference type="GeneID" id="14889290"/>
<evidence type="ECO:0000313" key="1">
    <source>
        <dbReference type="EMBL" id="ELP90319.1"/>
    </source>
</evidence>
<accession>A0A0A1U7J9</accession>
<dbReference type="InterPro" id="IPR016024">
    <property type="entry name" value="ARM-type_fold"/>
</dbReference>
<keyword evidence="2" id="KW-1185">Reference proteome</keyword>
<name>A0A0A1U7J9_ENTIV</name>
<dbReference type="VEuPathDB" id="AmoebaDB:EIN_505550"/>
<sequence length="471" mass="55062">MKKYLLLCEAYLINKNGTYQDKLVTTRIQKAVEIRNEFFSLFTSTESKQFVASILQPVLDDKNDYIRFIGLTTVFLLVKENYTNFFYFGKMVLSLTEHEFVLKTQHKESVGASCCLLVWAYLVRKQNKNFVMGLEKRQIDAETTIRLYELIITFCAHLMFESNFSRTEMESVDYLKETLELVLCEIPSDNITLLIEKHKMFLSDCSVAKRWSAVFSLSNLLLHQYNKDNVLFYVILLGNCIFDKESTIQKEALYGINRVIKRRVDLEDSDFVVSLVLNVVNKWKEIGDESILFFLKSVVPVFTSNRVTPSDFVVLKIVQVVLTIFFHTTSEKLIVDCTTLVFEIIKKLDTKYAKVIYLQLIEGLLLNKVNVLKLAIMLFRNCIYKMGEVVEEENVIQLTIKRIKFLWNVIPDQIALLMGVFLMYYKSEKCVSFELQNSLCDPLSRHIWKPFVLYNKCKNEFWLHIVIGRNI</sequence>
<organism evidence="1 2">
    <name type="scientific">Entamoeba invadens IP1</name>
    <dbReference type="NCBI Taxonomy" id="370355"/>
    <lineage>
        <taxon>Eukaryota</taxon>
        <taxon>Amoebozoa</taxon>
        <taxon>Evosea</taxon>
        <taxon>Archamoebae</taxon>
        <taxon>Mastigamoebida</taxon>
        <taxon>Entamoebidae</taxon>
        <taxon>Entamoeba</taxon>
    </lineage>
</organism>
<dbReference type="Proteomes" id="UP000014680">
    <property type="component" value="Unassembled WGS sequence"/>
</dbReference>
<dbReference type="RefSeq" id="XP_004257090.1">
    <property type="nucleotide sequence ID" value="XM_004257042.1"/>
</dbReference>